<dbReference type="STRING" id="1182543.W9WG26"/>
<dbReference type="OrthoDB" id="47007at2759"/>
<evidence type="ECO:0000313" key="7">
    <source>
        <dbReference type="Proteomes" id="UP000019471"/>
    </source>
</evidence>
<dbReference type="PANTHER" id="PTHR42760">
    <property type="entry name" value="SHORT-CHAIN DEHYDROGENASES/REDUCTASES FAMILY MEMBER"/>
    <property type="match status" value="1"/>
</dbReference>
<evidence type="ECO:0000256" key="4">
    <source>
        <dbReference type="RuleBase" id="RU000363"/>
    </source>
</evidence>
<dbReference type="eggNOG" id="KOG0725">
    <property type="taxonomic scope" value="Eukaryota"/>
</dbReference>
<evidence type="ECO:0000313" key="6">
    <source>
        <dbReference type="EMBL" id="EXJ63546.1"/>
    </source>
</evidence>
<dbReference type="SUPFAM" id="SSF51735">
    <property type="entry name" value="NAD(P)-binding Rossmann-fold domains"/>
    <property type="match status" value="1"/>
</dbReference>
<dbReference type="PRINTS" id="PR00081">
    <property type="entry name" value="GDHRDH"/>
</dbReference>
<dbReference type="EMBL" id="AMGX01000025">
    <property type="protein sequence ID" value="EXJ63546.1"/>
    <property type="molecule type" value="Genomic_DNA"/>
</dbReference>
<dbReference type="PANTHER" id="PTHR42760:SF111">
    <property type="entry name" value="3-OXOACYL-(ACYL-CARRIER-PROTEIN) REDUCTASE (AFU_ORTHOLOGUE AFUA_1G10100)"/>
    <property type="match status" value="1"/>
</dbReference>
<keyword evidence="7" id="KW-1185">Reference proteome</keyword>
<feature type="domain" description="Ketoreductase" evidence="5">
    <location>
        <begin position="13"/>
        <end position="207"/>
    </location>
</feature>
<comment type="caution">
    <text evidence="6">The sequence shown here is derived from an EMBL/GenBank/DDBJ whole genome shotgun (WGS) entry which is preliminary data.</text>
</comment>
<name>W9WG26_9EURO</name>
<organism evidence="6 7">
    <name type="scientific">Cladophialophora psammophila CBS 110553</name>
    <dbReference type="NCBI Taxonomy" id="1182543"/>
    <lineage>
        <taxon>Eukaryota</taxon>
        <taxon>Fungi</taxon>
        <taxon>Dikarya</taxon>
        <taxon>Ascomycota</taxon>
        <taxon>Pezizomycotina</taxon>
        <taxon>Eurotiomycetes</taxon>
        <taxon>Chaetothyriomycetidae</taxon>
        <taxon>Chaetothyriales</taxon>
        <taxon>Herpotrichiellaceae</taxon>
        <taxon>Cladophialophora</taxon>
    </lineage>
</organism>
<evidence type="ECO:0000256" key="1">
    <source>
        <dbReference type="ARBA" id="ARBA00006484"/>
    </source>
</evidence>
<dbReference type="SMART" id="SM00822">
    <property type="entry name" value="PKS_KR"/>
    <property type="match status" value="1"/>
</dbReference>
<dbReference type="GeneID" id="19195996"/>
<dbReference type="AlphaFoldDB" id="W9WG26"/>
<evidence type="ECO:0000259" key="5">
    <source>
        <dbReference type="SMART" id="SM00822"/>
    </source>
</evidence>
<protein>
    <recommendedName>
        <fullName evidence="5">Ketoreductase domain-containing protein</fullName>
    </recommendedName>
</protein>
<dbReference type="GO" id="GO:0016616">
    <property type="term" value="F:oxidoreductase activity, acting on the CH-OH group of donors, NAD or NADP as acceptor"/>
    <property type="evidence" value="ECO:0007669"/>
    <property type="project" value="TreeGrafter"/>
</dbReference>
<dbReference type="Proteomes" id="UP000019471">
    <property type="component" value="Unassembled WGS sequence"/>
</dbReference>
<dbReference type="InterPro" id="IPR036291">
    <property type="entry name" value="NAD(P)-bd_dom_sf"/>
</dbReference>
<dbReference type="PROSITE" id="PS00061">
    <property type="entry name" value="ADH_SHORT"/>
    <property type="match status" value="1"/>
</dbReference>
<dbReference type="InterPro" id="IPR020904">
    <property type="entry name" value="Sc_DH/Rdtase_CS"/>
</dbReference>
<sequence length="286" mass="30368">MAQLAKTSLLSGKVGIVTGATRGIGAAIARNLASKGCSIVLGYTSESSKRLAKDLAKEFRESYDVTAVPAQGDIGNEGDAFRVVEIAKENFTDTKNGKCQIDIVVNNAGVADLKPLGKINVDDFNKVYSTNVLGPIFLLQACLPYLPTDRSGRIVNVSSVGSALGLREQTVYAGSKGALEAMTRVWARELAERATVNSVNPGPVLSDIFIRCSNDIKMLLGQWNQVSPLATVRPQDEEAVRQWEKFGGRPAHAAEVAGVVAMLCSPDGGWTTGSVISANGGMRFSY</sequence>
<evidence type="ECO:0000256" key="2">
    <source>
        <dbReference type="ARBA" id="ARBA00022857"/>
    </source>
</evidence>
<dbReference type="Pfam" id="PF00106">
    <property type="entry name" value="adh_short"/>
    <property type="match status" value="1"/>
</dbReference>
<reference evidence="6 7" key="1">
    <citation type="submission" date="2013-03" db="EMBL/GenBank/DDBJ databases">
        <title>The Genome Sequence of Cladophialophora psammophila CBS 110553.</title>
        <authorList>
            <consortium name="The Broad Institute Genomics Platform"/>
            <person name="Cuomo C."/>
            <person name="de Hoog S."/>
            <person name="Gorbushina A."/>
            <person name="Walker B."/>
            <person name="Young S.K."/>
            <person name="Zeng Q."/>
            <person name="Gargeya S."/>
            <person name="Fitzgerald M."/>
            <person name="Haas B."/>
            <person name="Abouelleil A."/>
            <person name="Allen A.W."/>
            <person name="Alvarado L."/>
            <person name="Arachchi H.M."/>
            <person name="Berlin A.M."/>
            <person name="Chapman S.B."/>
            <person name="Gainer-Dewar J."/>
            <person name="Goldberg J."/>
            <person name="Griggs A."/>
            <person name="Gujja S."/>
            <person name="Hansen M."/>
            <person name="Howarth C."/>
            <person name="Imamovic A."/>
            <person name="Ireland A."/>
            <person name="Larimer J."/>
            <person name="McCowan C."/>
            <person name="Murphy C."/>
            <person name="Pearson M."/>
            <person name="Poon T.W."/>
            <person name="Priest M."/>
            <person name="Roberts A."/>
            <person name="Saif S."/>
            <person name="Shea T."/>
            <person name="Sisk P."/>
            <person name="Sykes S."/>
            <person name="Wortman J."/>
            <person name="Nusbaum C."/>
            <person name="Birren B."/>
        </authorList>
    </citation>
    <scope>NUCLEOTIDE SEQUENCE [LARGE SCALE GENOMIC DNA]</scope>
    <source>
        <strain evidence="6 7">CBS 110553</strain>
    </source>
</reference>
<dbReference type="HOGENOM" id="CLU_010194_1_3_1"/>
<keyword evidence="3" id="KW-0560">Oxidoreductase</keyword>
<comment type="similarity">
    <text evidence="1 4">Belongs to the short-chain dehydrogenases/reductases (SDR) family.</text>
</comment>
<dbReference type="CDD" id="cd05233">
    <property type="entry name" value="SDR_c"/>
    <property type="match status" value="1"/>
</dbReference>
<dbReference type="PRINTS" id="PR00080">
    <property type="entry name" value="SDRFAMILY"/>
</dbReference>
<keyword evidence="2" id="KW-0521">NADP</keyword>
<dbReference type="InterPro" id="IPR002347">
    <property type="entry name" value="SDR_fam"/>
</dbReference>
<accession>W9WG26</accession>
<proteinExistence type="inferred from homology"/>
<dbReference type="RefSeq" id="XP_007750069.1">
    <property type="nucleotide sequence ID" value="XM_007751879.1"/>
</dbReference>
<dbReference type="GO" id="GO:0006633">
    <property type="term" value="P:fatty acid biosynthetic process"/>
    <property type="evidence" value="ECO:0007669"/>
    <property type="project" value="TreeGrafter"/>
</dbReference>
<gene>
    <name evidence="6" type="ORF">A1O5_11307</name>
</gene>
<dbReference type="FunFam" id="3.40.50.720:FF:000374">
    <property type="entry name" value="3-oxoacyl-(Acyl-carrier-protein) reductase"/>
    <property type="match status" value="1"/>
</dbReference>
<dbReference type="Gene3D" id="3.40.50.720">
    <property type="entry name" value="NAD(P)-binding Rossmann-like Domain"/>
    <property type="match status" value="1"/>
</dbReference>
<dbReference type="GO" id="GO:0048038">
    <property type="term" value="F:quinone binding"/>
    <property type="evidence" value="ECO:0007669"/>
    <property type="project" value="TreeGrafter"/>
</dbReference>
<evidence type="ECO:0000256" key="3">
    <source>
        <dbReference type="ARBA" id="ARBA00023002"/>
    </source>
</evidence>
<dbReference type="InterPro" id="IPR057326">
    <property type="entry name" value="KR_dom"/>
</dbReference>